<evidence type="ECO:0000256" key="2">
    <source>
        <dbReference type="ARBA" id="ARBA00009130"/>
    </source>
</evidence>
<keyword evidence="5" id="KW-0560">Oxidoreductase</keyword>
<gene>
    <name evidence="9" type="ORF">skT53_08010</name>
</gene>
<dbReference type="Proteomes" id="UP000593802">
    <property type="component" value="Chromosome"/>
</dbReference>
<dbReference type="PANTHER" id="PTHR43429">
    <property type="entry name" value="PYRIDINE NUCLEOTIDE-DISULFIDE OXIDOREDUCTASE DOMAIN-CONTAINING"/>
    <property type="match status" value="1"/>
</dbReference>
<proteinExistence type="inferred from homology"/>
<dbReference type="SUPFAM" id="SSF51905">
    <property type="entry name" value="FAD/NAD(P)-binding domain"/>
    <property type="match status" value="1"/>
</dbReference>
<dbReference type="InterPro" id="IPR016156">
    <property type="entry name" value="FAD/NAD-linked_Rdtase_dimer_sf"/>
</dbReference>
<evidence type="ECO:0000256" key="5">
    <source>
        <dbReference type="ARBA" id="ARBA00023002"/>
    </source>
</evidence>
<feature type="domain" description="FAD/NAD(P)-binding" evidence="8">
    <location>
        <begin position="3"/>
        <end position="311"/>
    </location>
</feature>
<dbReference type="Pfam" id="PF07992">
    <property type="entry name" value="Pyr_redox_2"/>
    <property type="match status" value="1"/>
</dbReference>
<dbReference type="PRINTS" id="PR00368">
    <property type="entry name" value="FADPNR"/>
</dbReference>
<dbReference type="Gene3D" id="3.50.50.60">
    <property type="entry name" value="FAD/NAD(P)-binding domain"/>
    <property type="match status" value="2"/>
</dbReference>
<evidence type="ECO:0000313" key="9">
    <source>
        <dbReference type="EMBL" id="BCJ85816.1"/>
    </source>
</evidence>
<dbReference type="InterPro" id="IPR050260">
    <property type="entry name" value="FAD-bd_OxRdtase"/>
</dbReference>
<evidence type="ECO:0000259" key="8">
    <source>
        <dbReference type="Pfam" id="PF07992"/>
    </source>
</evidence>
<evidence type="ECO:0000259" key="7">
    <source>
        <dbReference type="Pfam" id="PF02852"/>
    </source>
</evidence>
<keyword evidence="3" id="KW-0285">Flavoprotein</keyword>
<keyword evidence="6" id="KW-0676">Redox-active center</keyword>
<feature type="domain" description="Pyridine nucleotide-disulphide oxidoreductase dimerisation" evidence="7">
    <location>
        <begin position="333"/>
        <end position="436"/>
    </location>
</feature>
<dbReference type="AlphaFoldDB" id="A0A7I8DAI0"/>
<dbReference type="PANTHER" id="PTHR43429:SF1">
    <property type="entry name" value="NAD(P)H SULFUR OXIDOREDUCTASE (COA-DEPENDENT)"/>
    <property type="match status" value="1"/>
</dbReference>
<dbReference type="SUPFAM" id="SSF55424">
    <property type="entry name" value="FAD/NAD-linked reductases, dimerisation (C-terminal) domain"/>
    <property type="match status" value="1"/>
</dbReference>
<protein>
    <submittedName>
        <fullName evidence="9">NADH dehydrogenase</fullName>
    </submittedName>
</protein>
<dbReference type="Pfam" id="PF02852">
    <property type="entry name" value="Pyr_redox_dim"/>
    <property type="match status" value="1"/>
</dbReference>
<dbReference type="InterPro" id="IPR023753">
    <property type="entry name" value="FAD/NAD-binding_dom"/>
</dbReference>
<dbReference type="InterPro" id="IPR036188">
    <property type="entry name" value="FAD/NAD-bd_sf"/>
</dbReference>
<comment type="similarity">
    <text evidence="2">Belongs to the class-III pyridine nucleotide-disulfide oxidoreductase family.</text>
</comment>
<comment type="cofactor">
    <cofactor evidence="1">
        <name>FAD</name>
        <dbReference type="ChEBI" id="CHEBI:57692"/>
    </cofactor>
</comment>
<dbReference type="EMBL" id="AP023366">
    <property type="protein sequence ID" value="BCJ85816.1"/>
    <property type="molecule type" value="Genomic_DNA"/>
</dbReference>
<sequence>MKSFVVVGGDAAGMSAAMQIVRHMSETCQTIVLEMGETLSYAQCGLPYYIGGDVADSHKLIARTRETFQNKYGIDVRMECQATRVHPHNRSVEYTNLRSGETRQISYDKLLIATGARPIVPNWEGTSLQGVFLLKTIPDAERIRRYLTEQAHVQRCVIIGGGYIGLEMAEAVTNLGKQVIVLDRNDQIATAWDREISEQACLHMEQKGVRVKLGQTVKGIAGKQGVVQSVETETESLPADLVLIAIGVVPNSELAKEAGIGLGFRDAIQVNRQMETNFPNIYAAGDAAVHYHRVKQKDDYIPLGTTANKQGRIAGKNMAGQTASFAGIVGSAVVKIFDLAMARTGLNEKEASDLGVEFESVQIETKDHAGYYPNAEPLTIKLLAEKSSGKLLGGQAIGKAGADKRIDLLAVALYHDMTIDQLLELDLSYAPPFNSVWDPVQQAARRF</sequence>
<accession>A0A7I8DAI0</accession>
<name>A0A7I8DAI0_9BACL</name>
<evidence type="ECO:0000256" key="1">
    <source>
        <dbReference type="ARBA" id="ARBA00001974"/>
    </source>
</evidence>
<evidence type="ECO:0000256" key="6">
    <source>
        <dbReference type="ARBA" id="ARBA00023284"/>
    </source>
</evidence>
<evidence type="ECO:0000256" key="4">
    <source>
        <dbReference type="ARBA" id="ARBA00022827"/>
    </source>
</evidence>
<dbReference type="GO" id="GO:0016491">
    <property type="term" value="F:oxidoreductase activity"/>
    <property type="evidence" value="ECO:0007669"/>
    <property type="project" value="UniProtKB-KW"/>
</dbReference>
<keyword evidence="10" id="KW-1185">Reference proteome</keyword>
<dbReference type="PRINTS" id="PR00411">
    <property type="entry name" value="PNDRDTASEI"/>
</dbReference>
<organism evidence="9 10">
    <name type="scientific">Effusibacillus dendaii</name>
    <dbReference type="NCBI Taxonomy" id="2743772"/>
    <lineage>
        <taxon>Bacteria</taxon>
        <taxon>Bacillati</taxon>
        <taxon>Bacillota</taxon>
        <taxon>Bacilli</taxon>
        <taxon>Bacillales</taxon>
        <taxon>Alicyclobacillaceae</taxon>
        <taxon>Effusibacillus</taxon>
    </lineage>
</organism>
<dbReference type="KEGG" id="eff:skT53_08010"/>
<dbReference type="InterPro" id="IPR004099">
    <property type="entry name" value="Pyr_nucl-diS_OxRdtase_dimer"/>
</dbReference>
<evidence type="ECO:0000313" key="10">
    <source>
        <dbReference type="Proteomes" id="UP000593802"/>
    </source>
</evidence>
<reference evidence="9 10" key="1">
    <citation type="submission" date="2020-08" db="EMBL/GenBank/DDBJ databases">
        <title>Complete Genome Sequence of Effusibacillus dendaii Strain skT53, Isolated from Farmland soil.</title>
        <authorList>
            <person name="Konishi T."/>
            <person name="Kawasaki H."/>
        </authorList>
    </citation>
    <scope>NUCLEOTIDE SEQUENCE [LARGE SCALE GENOMIC DNA]</scope>
    <source>
        <strain evidence="10">skT53</strain>
    </source>
</reference>
<dbReference type="RefSeq" id="WP_200759888.1">
    <property type="nucleotide sequence ID" value="NZ_AP023366.1"/>
</dbReference>
<evidence type="ECO:0000256" key="3">
    <source>
        <dbReference type="ARBA" id="ARBA00022630"/>
    </source>
</evidence>
<keyword evidence="4" id="KW-0274">FAD</keyword>